<sequence length="243" mass="28629">MSFLDDLLTNAERRARRLPRAKRIAAAMLDDPALLHRVVYRQSRSLWAGHLWALTFWTDTLSAYVDLWHERHDYFAVQGTPAFDQVTLAYARATITPEREIPRFMRQRPGTFFLHLPRENLFPRLKQTPSADIPKHEWPWLYFYFAEQSARGYFPPERAWPVAIAEAGYWTALMLKTRNTDETARLLSMSGMHFRAAIAKARRLAEWPEAENVKRAKDEFLRRHEGHRMRIQPERIIPEGAPF</sequence>
<protein>
    <submittedName>
        <fullName evidence="1">Uncharacterized protein</fullName>
    </submittedName>
</protein>
<keyword evidence="2" id="KW-1185">Reference proteome</keyword>
<dbReference type="Proteomes" id="UP001054846">
    <property type="component" value="Chromosome"/>
</dbReference>
<name>A0ABY3PMH4_9CYAN</name>
<gene>
    <name evidence="1" type="ORF">ISF26_23245</name>
</gene>
<reference evidence="1 2" key="1">
    <citation type="journal article" date="2021" name="Genome Biol. Evol.">
        <title>Complete Genome Sequencing of a Novel Gloeobacter Species from a Waterfall Cave in Mexico.</title>
        <authorList>
            <person name="Saw J.H."/>
            <person name="Cardona T."/>
            <person name="Montejano G."/>
        </authorList>
    </citation>
    <scope>NUCLEOTIDE SEQUENCE [LARGE SCALE GENOMIC DNA]</scope>
    <source>
        <strain evidence="1">MG652769</strain>
    </source>
</reference>
<accession>A0ABY3PMH4</accession>
<evidence type="ECO:0000313" key="2">
    <source>
        <dbReference type="Proteomes" id="UP001054846"/>
    </source>
</evidence>
<dbReference type="RefSeq" id="WP_230841660.1">
    <property type="nucleotide sequence ID" value="NZ_CP063845.1"/>
</dbReference>
<evidence type="ECO:0000313" key="1">
    <source>
        <dbReference type="EMBL" id="UFP94612.1"/>
    </source>
</evidence>
<dbReference type="EMBL" id="CP063845">
    <property type="protein sequence ID" value="UFP94612.1"/>
    <property type="molecule type" value="Genomic_DNA"/>
</dbReference>
<organism evidence="1 2">
    <name type="scientific">Gloeobacter morelensis MG652769</name>
    <dbReference type="NCBI Taxonomy" id="2781736"/>
    <lineage>
        <taxon>Bacteria</taxon>
        <taxon>Bacillati</taxon>
        <taxon>Cyanobacteriota</taxon>
        <taxon>Cyanophyceae</taxon>
        <taxon>Gloeobacterales</taxon>
        <taxon>Gloeobacteraceae</taxon>
        <taxon>Gloeobacter</taxon>
        <taxon>Gloeobacter morelensis</taxon>
    </lineage>
</organism>
<proteinExistence type="predicted"/>